<keyword evidence="1" id="KW-0560">Oxidoreductase</keyword>
<evidence type="ECO:0000313" key="3">
    <source>
        <dbReference type="EMBL" id="PJJ71696.1"/>
    </source>
</evidence>
<gene>
    <name evidence="3" type="ORF">CLV46_1249</name>
</gene>
<dbReference type="Pfam" id="PF00296">
    <property type="entry name" value="Bac_luciferase"/>
    <property type="match status" value="1"/>
</dbReference>
<name>A0A2M9CIE1_9MICO</name>
<dbReference type="Proteomes" id="UP000228758">
    <property type="component" value="Unassembled WGS sequence"/>
</dbReference>
<comment type="caution">
    <text evidence="3">The sequence shown here is derived from an EMBL/GenBank/DDBJ whole genome shotgun (WGS) entry which is preliminary data.</text>
</comment>
<proteinExistence type="predicted"/>
<dbReference type="InterPro" id="IPR011251">
    <property type="entry name" value="Luciferase-like_dom"/>
</dbReference>
<evidence type="ECO:0000256" key="1">
    <source>
        <dbReference type="ARBA" id="ARBA00023002"/>
    </source>
</evidence>
<dbReference type="PANTHER" id="PTHR43244">
    <property type="match status" value="1"/>
</dbReference>
<accession>A0A2M9CIE1</accession>
<keyword evidence="4" id="KW-1185">Reference proteome</keyword>
<dbReference type="CDD" id="cd01097">
    <property type="entry name" value="Tetrahydromethanopterin_reductase"/>
    <property type="match status" value="1"/>
</dbReference>
<organism evidence="3 4">
    <name type="scientific">Diaminobutyricimonas aerilata</name>
    <dbReference type="NCBI Taxonomy" id="1162967"/>
    <lineage>
        <taxon>Bacteria</taxon>
        <taxon>Bacillati</taxon>
        <taxon>Actinomycetota</taxon>
        <taxon>Actinomycetes</taxon>
        <taxon>Micrococcales</taxon>
        <taxon>Microbacteriaceae</taxon>
        <taxon>Diaminobutyricimonas</taxon>
    </lineage>
</organism>
<evidence type="ECO:0000313" key="4">
    <source>
        <dbReference type="Proteomes" id="UP000228758"/>
    </source>
</evidence>
<dbReference type="GO" id="GO:0016705">
    <property type="term" value="F:oxidoreductase activity, acting on paired donors, with incorporation or reduction of molecular oxygen"/>
    <property type="evidence" value="ECO:0007669"/>
    <property type="project" value="InterPro"/>
</dbReference>
<dbReference type="EMBL" id="PGFF01000001">
    <property type="protein sequence ID" value="PJJ71696.1"/>
    <property type="molecule type" value="Genomic_DNA"/>
</dbReference>
<dbReference type="OrthoDB" id="180193at2"/>
<sequence>MSPRLRIGYSVPLEQFPPAEVLDLAVHAARHGFDGVMAADQFQPWTPRQGQAPFVWNMLTALAERTEGEIGLGATAPTFRWHPATVAQASATLAAMYPDRHWLGIGSGEAINEHIVGEYWPEAPERIARMFEAVDVIKKLFASGLAGKDVKHAGPHFRLESTRLWTMPPTAPEILIATGGPVTARRAGKTADGLITIGAPVEKLRTLLTRFAEGAREAGKDPATMPKVLQLAVSWAPTDDEATRNALTEWPIGGLRAGRSDIRSPHEFEQLGRMVRAEDFEGRLLVSSDLDAHRAHLRQFAALGFDRIMVRNVGRNQREWIETFGRAVLPAVLA</sequence>
<dbReference type="Gene3D" id="3.20.20.30">
    <property type="entry name" value="Luciferase-like domain"/>
    <property type="match status" value="1"/>
</dbReference>
<evidence type="ECO:0000259" key="2">
    <source>
        <dbReference type="Pfam" id="PF00296"/>
    </source>
</evidence>
<reference evidence="3 4" key="1">
    <citation type="submission" date="2017-11" db="EMBL/GenBank/DDBJ databases">
        <title>Genomic Encyclopedia of Archaeal and Bacterial Type Strains, Phase II (KMG-II): From Individual Species to Whole Genera.</title>
        <authorList>
            <person name="Goeker M."/>
        </authorList>
    </citation>
    <scope>NUCLEOTIDE SEQUENCE [LARGE SCALE GENOMIC DNA]</scope>
    <source>
        <strain evidence="3 4">DSM 27393</strain>
    </source>
</reference>
<dbReference type="NCBIfam" id="TIGR03557">
    <property type="entry name" value="F420_G6P_family"/>
    <property type="match status" value="1"/>
</dbReference>
<protein>
    <submittedName>
        <fullName evidence="3">G6PDH family F420-dependent oxidoreductase</fullName>
    </submittedName>
</protein>
<dbReference type="RefSeq" id="WP_100363968.1">
    <property type="nucleotide sequence ID" value="NZ_PGFF01000001.1"/>
</dbReference>
<dbReference type="SUPFAM" id="SSF51679">
    <property type="entry name" value="Bacterial luciferase-like"/>
    <property type="match status" value="1"/>
</dbReference>
<dbReference type="InterPro" id="IPR050564">
    <property type="entry name" value="F420-G6PD/mer"/>
</dbReference>
<dbReference type="InterPro" id="IPR019945">
    <property type="entry name" value="F420_G6P_DH-rel"/>
</dbReference>
<dbReference type="PANTHER" id="PTHR43244:SF1">
    <property type="entry name" value="5,10-METHYLENETETRAHYDROMETHANOPTERIN REDUCTASE"/>
    <property type="match status" value="1"/>
</dbReference>
<feature type="domain" description="Luciferase-like" evidence="2">
    <location>
        <begin position="14"/>
        <end position="307"/>
    </location>
</feature>
<dbReference type="AlphaFoldDB" id="A0A2M9CIE1"/>
<dbReference type="InterPro" id="IPR036661">
    <property type="entry name" value="Luciferase-like_sf"/>
</dbReference>